<organism evidence="3 4">
    <name type="scientific">Halobacillus salinarum</name>
    <dbReference type="NCBI Taxonomy" id="2932257"/>
    <lineage>
        <taxon>Bacteria</taxon>
        <taxon>Bacillati</taxon>
        <taxon>Bacillota</taxon>
        <taxon>Bacilli</taxon>
        <taxon>Bacillales</taxon>
        <taxon>Bacillaceae</taxon>
        <taxon>Halobacillus</taxon>
    </lineage>
</organism>
<dbReference type="PANTHER" id="PTHR43364:SF4">
    <property type="entry name" value="NAD(P)-LINKED OXIDOREDUCTASE SUPERFAMILY PROTEIN"/>
    <property type="match status" value="1"/>
</dbReference>
<dbReference type="InterPro" id="IPR023210">
    <property type="entry name" value="NADP_OxRdtase_dom"/>
</dbReference>
<protein>
    <submittedName>
        <fullName evidence="3">Aldo/keto reductase</fullName>
    </submittedName>
</protein>
<name>A0ABY4EK15_9BACI</name>
<evidence type="ECO:0000256" key="1">
    <source>
        <dbReference type="ARBA" id="ARBA00023002"/>
    </source>
</evidence>
<dbReference type="SUPFAM" id="SSF51430">
    <property type="entry name" value="NAD(P)-linked oxidoreductase"/>
    <property type="match status" value="1"/>
</dbReference>
<gene>
    <name evidence="3" type="ORF">MUN89_02330</name>
</gene>
<dbReference type="InterPro" id="IPR050523">
    <property type="entry name" value="AKR_Detox_Biosynth"/>
</dbReference>
<dbReference type="RefSeq" id="WP_244711070.1">
    <property type="nucleotide sequence ID" value="NZ_CP095073.1"/>
</dbReference>
<keyword evidence="4" id="KW-1185">Reference proteome</keyword>
<dbReference type="EMBL" id="CP095073">
    <property type="protein sequence ID" value="UOQ44812.1"/>
    <property type="molecule type" value="Genomic_DNA"/>
</dbReference>
<keyword evidence="1" id="KW-0560">Oxidoreductase</keyword>
<dbReference type="Proteomes" id="UP000831787">
    <property type="component" value="Chromosome"/>
</dbReference>
<proteinExistence type="predicted"/>
<feature type="domain" description="NADP-dependent oxidoreductase" evidence="2">
    <location>
        <begin position="15"/>
        <end position="310"/>
    </location>
</feature>
<dbReference type="PANTHER" id="PTHR43364">
    <property type="entry name" value="NADH-SPECIFIC METHYLGLYOXAL REDUCTASE-RELATED"/>
    <property type="match status" value="1"/>
</dbReference>
<evidence type="ECO:0000259" key="2">
    <source>
        <dbReference type="Pfam" id="PF00248"/>
    </source>
</evidence>
<dbReference type="Pfam" id="PF00248">
    <property type="entry name" value="Aldo_ket_red"/>
    <property type="match status" value="1"/>
</dbReference>
<dbReference type="InterPro" id="IPR036812">
    <property type="entry name" value="NAD(P)_OxRdtase_dom_sf"/>
</dbReference>
<dbReference type="Gene3D" id="3.20.20.100">
    <property type="entry name" value="NADP-dependent oxidoreductase domain"/>
    <property type="match status" value="1"/>
</dbReference>
<accession>A0ABY4EK15</accession>
<evidence type="ECO:0000313" key="4">
    <source>
        <dbReference type="Proteomes" id="UP000831787"/>
    </source>
</evidence>
<sequence>MNKVQLGMSQKEATRIGLGTWAIGGSGWGGTDKQESIQTIQTALDKGINFIDTAPAYGQGLSEEIIGEAIQQSPVNREDLILATKAGINWNNRGTFRDSRPERLEEELEESFRRLGTDYIDLYQIHWPDDEIDLKETAAQVKEFYDSGKILAVGVSNFTPEQMDEWRKYAPLHTSQMQLNLLQRSLSDWFDYCRERDIVTISWGSLAHGMLTGKYTKETNFPDDDLRSSIELFQGYRYPNYIDAVSELERFANERDRDLVQLSIRWLLDSEPGTDIALWGARKPEQLEGLEGARDWSLTKEELRNIDNLLERHVIDLNQGSLREYGPPMKSEV</sequence>
<reference evidence="3 4" key="1">
    <citation type="submission" date="2022-04" db="EMBL/GenBank/DDBJ databases">
        <title>Halobacillus sp. isolated from saltern.</title>
        <authorList>
            <person name="Won M."/>
            <person name="Lee C.-M."/>
            <person name="Woen H.-Y."/>
            <person name="Kwon S.-W."/>
        </authorList>
    </citation>
    <scope>NUCLEOTIDE SEQUENCE [LARGE SCALE GENOMIC DNA]</scope>
    <source>
        <strain evidence="3 4">SSBR10-3</strain>
    </source>
</reference>
<evidence type="ECO:0000313" key="3">
    <source>
        <dbReference type="EMBL" id="UOQ44812.1"/>
    </source>
</evidence>